<evidence type="ECO:0000256" key="8">
    <source>
        <dbReference type="ARBA" id="ARBA00022833"/>
    </source>
</evidence>
<feature type="binding site" evidence="13">
    <location>
        <begin position="73"/>
        <end position="79"/>
    </location>
    <ligand>
        <name>substrate</name>
    </ligand>
</feature>
<feature type="active site" description="Proton donor" evidence="12">
    <location>
        <position position="86"/>
    </location>
</feature>
<dbReference type="GO" id="GO:0005829">
    <property type="term" value="C:cytosol"/>
    <property type="evidence" value="ECO:0007669"/>
    <property type="project" value="TreeGrafter"/>
</dbReference>
<evidence type="ECO:0000256" key="3">
    <source>
        <dbReference type="ARBA" id="ARBA00006576"/>
    </source>
</evidence>
<dbReference type="PROSITE" id="PS51747">
    <property type="entry name" value="CYT_DCMP_DEAMINASES_2"/>
    <property type="match status" value="1"/>
</dbReference>
<evidence type="ECO:0000256" key="5">
    <source>
        <dbReference type="ARBA" id="ARBA00018266"/>
    </source>
</evidence>
<feature type="binding site" evidence="14">
    <location>
        <position position="115"/>
    </location>
    <ligand>
        <name>Zn(2+)</name>
        <dbReference type="ChEBI" id="CHEBI:29105"/>
        <note>catalytic</note>
    </ligand>
</feature>
<comment type="cofactor">
    <cofactor evidence="1 14 15">
        <name>Zn(2+)</name>
        <dbReference type="ChEBI" id="CHEBI:29105"/>
    </cofactor>
</comment>
<evidence type="ECO:0000256" key="2">
    <source>
        <dbReference type="ARBA" id="ARBA00003949"/>
    </source>
</evidence>
<name>A0A554JC82_9BACT</name>
<sequence>MVCAFSFAQCFIDGPPNSGGAMLKTQLHTQEPGVRQCCIRAMDIRRRAYAPYSKFSVGCAVRGADGEIHVGVNVENAAYPLCRCAEGNAVSGMVAQGVLQIEYLAIALKGGGSPCGGCRQIIWEFSQGDKDVKVYMIDDNGSENPWVSVMTIGELLPEAFDL</sequence>
<dbReference type="NCBIfam" id="TIGR01354">
    <property type="entry name" value="cyt_deam_tetra"/>
    <property type="match status" value="1"/>
</dbReference>
<evidence type="ECO:0000256" key="12">
    <source>
        <dbReference type="PIRSR" id="PIRSR606262-1"/>
    </source>
</evidence>
<dbReference type="InterPro" id="IPR016193">
    <property type="entry name" value="Cytidine_deaminase-like"/>
</dbReference>
<feature type="domain" description="CMP/dCMP-type deaminase" evidence="16">
    <location>
        <begin position="32"/>
        <end position="162"/>
    </location>
</feature>
<protein>
    <recommendedName>
        <fullName evidence="5 15">Cytidine deaminase</fullName>
        <ecNumber evidence="4 15">3.5.4.5</ecNumber>
    </recommendedName>
    <alternativeName>
        <fullName evidence="9 15">Cytidine aminohydrolase</fullName>
    </alternativeName>
</protein>
<evidence type="ECO:0000313" key="18">
    <source>
        <dbReference type="Proteomes" id="UP000319613"/>
    </source>
</evidence>
<dbReference type="InterPro" id="IPR006262">
    <property type="entry name" value="Cyt_deam_tetra"/>
</dbReference>
<evidence type="ECO:0000256" key="9">
    <source>
        <dbReference type="ARBA" id="ARBA00032005"/>
    </source>
</evidence>
<comment type="catalytic activity">
    <reaction evidence="10 15">
        <text>2'-deoxycytidine + H2O + H(+) = 2'-deoxyuridine + NH4(+)</text>
        <dbReference type="Rhea" id="RHEA:13433"/>
        <dbReference type="ChEBI" id="CHEBI:15377"/>
        <dbReference type="ChEBI" id="CHEBI:15378"/>
        <dbReference type="ChEBI" id="CHEBI:15698"/>
        <dbReference type="ChEBI" id="CHEBI:16450"/>
        <dbReference type="ChEBI" id="CHEBI:28938"/>
        <dbReference type="EC" id="3.5.4.5"/>
    </reaction>
</comment>
<dbReference type="NCBIfam" id="NF004064">
    <property type="entry name" value="PRK05578.1"/>
    <property type="match status" value="1"/>
</dbReference>
<evidence type="ECO:0000256" key="14">
    <source>
        <dbReference type="PIRSR" id="PIRSR606262-3"/>
    </source>
</evidence>
<dbReference type="AlphaFoldDB" id="A0A554JC82"/>
<dbReference type="Gene3D" id="3.40.140.10">
    <property type="entry name" value="Cytidine Deaminase, domain 2"/>
    <property type="match status" value="1"/>
</dbReference>
<comment type="function">
    <text evidence="2 15">This enzyme scavenges exogenous and endogenous cytidine and 2'-deoxycytidine for UMP synthesis.</text>
</comment>
<dbReference type="CDD" id="cd01283">
    <property type="entry name" value="cytidine_deaminase"/>
    <property type="match status" value="1"/>
</dbReference>
<keyword evidence="6 14" id="KW-0479">Metal-binding</keyword>
<dbReference type="GO" id="GO:0072527">
    <property type="term" value="P:pyrimidine-containing compound metabolic process"/>
    <property type="evidence" value="ECO:0007669"/>
    <property type="project" value="UniProtKB-ARBA"/>
</dbReference>
<evidence type="ECO:0000313" key="17">
    <source>
        <dbReference type="EMBL" id="TSC65908.1"/>
    </source>
</evidence>
<dbReference type="PANTHER" id="PTHR11644">
    <property type="entry name" value="CYTIDINE DEAMINASE"/>
    <property type="match status" value="1"/>
</dbReference>
<evidence type="ECO:0000256" key="7">
    <source>
        <dbReference type="ARBA" id="ARBA00022801"/>
    </source>
</evidence>
<keyword evidence="8 14" id="KW-0862">Zinc</keyword>
<evidence type="ECO:0000256" key="11">
    <source>
        <dbReference type="ARBA" id="ARBA00049558"/>
    </source>
</evidence>
<dbReference type="InterPro" id="IPR050202">
    <property type="entry name" value="Cyt/Deoxycyt_deaminase"/>
</dbReference>
<feature type="binding site" evidence="14">
    <location>
        <position position="118"/>
    </location>
    <ligand>
        <name>Zn(2+)</name>
        <dbReference type="ChEBI" id="CHEBI:29105"/>
        <note>catalytic</note>
    </ligand>
</feature>
<dbReference type="PROSITE" id="PS00903">
    <property type="entry name" value="CYT_DCMP_DEAMINASES_1"/>
    <property type="match status" value="1"/>
</dbReference>
<dbReference type="GO" id="GO:0008270">
    <property type="term" value="F:zinc ion binding"/>
    <property type="evidence" value="ECO:0007669"/>
    <property type="project" value="UniProtKB-UniRule"/>
</dbReference>
<dbReference type="PANTHER" id="PTHR11644:SF2">
    <property type="entry name" value="CYTIDINE DEAMINASE"/>
    <property type="match status" value="1"/>
</dbReference>
<evidence type="ECO:0000256" key="10">
    <source>
        <dbReference type="ARBA" id="ARBA00049252"/>
    </source>
</evidence>
<evidence type="ECO:0000256" key="1">
    <source>
        <dbReference type="ARBA" id="ARBA00001947"/>
    </source>
</evidence>
<dbReference type="GO" id="GO:0042802">
    <property type="term" value="F:identical protein binding"/>
    <property type="evidence" value="ECO:0007669"/>
    <property type="project" value="UniProtKB-ARBA"/>
</dbReference>
<dbReference type="EC" id="3.5.4.5" evidence="4 15"/>
<dbReference type="Pfam" id="PF00383">
    <property type="entry name" value="dCMP_cyt_deam_1"/>
    <property type="match status" value="1"/>
</dbReference>
<dbReference type="SUPFAM" id="SSF53927">
    <property type="entry name" value="Cytidine deaminase-like"/>
    <property type="match status" value="1"/>
</dbReference>
<comment type="catalytic activity">
    <reaction evidence="11 15">
        <text>cytidine + H2O + H(+) = uridine + NH4(+)</text>
        <dbReference type="Rhea" id="RHEA:16069"/>
        <dbReference type="ChEBI" id="CHEBI:15377"/>
        <dbReference type="ChEBI" id="CHEBI:15378"/>
        <dbReference type="ChEBI" id="CHEBI:16704"/>
        <dbReference type="ChEBI" id="CHEBI:17562"/>
        <dbReference type="ChEBI" id="CHEBI:28938"/>
        <dbReference type="EC" id="3.5.4.5"/>
    </reaction>
</comment>
<evidence type="ECO:0000256" key="13">
    <source>
        <dbReference type="PIRSR" id="PIRSR606262-2"/>
    </source>
</evidence>
<organism evidence="17 18">
    <name type="scientific">Candidatus Doudnabacteria bacterium Gr01-1014_77</name>
    <dbReference type="NCBI Taxonomy" id="2017133"/>
    <lineage>
        <taxon>Bacteria</taxon>
        <taxon>Candidatus Doudnaibacteriota</taxon>
    </lineage>
</organism>
<evidence type="ECO:0000256" key="6">
    <source>
        <dbReference type="ARBA" id="ARBA00022723"/>
    </source>
</evidence>
<evidence type="ECO:0000256" key="15">
    <source>
        <dbReference type="RuleBase" id="RU364006"/>
    </source>
</evidence>
<comment type="caution">
    <text evidence="17">The sequence shown here is derived from an EMBL/GenBank/DDBJ whole genome shotgun (WGS) entry which is preliminary data.</text>
</comment>
<evidence type="ECO:0000259" key="16">
    <source>
        <dbReference type="PROSITE" id="PS51747"/>
    </source>
</evidence>
<evidence type="ECO:0000256" key="4">
    <source>
        <dbReference type="ARBA" id="ARBA00012783"/>
    </source>
</evidence>
<gene>
    <name evidence="17" type="ORF">G01um101477_291</name>
</gene>
<keyword evidence="7 15" id="KW-0378">Hydrolase</keyword>
<dbReference type="EMBL" id="VMFF01000022">
    <property type="protein sequence ID" value="TSC65908.1"/>
    <property type="molecule type" value="Genomic_DNA"/>
</dbReference>
<dbReference type="InterPro" id="IPR002125">
    <property type="entry name" value="CMP_dCMP_dom"/>
</dbReference>
<dbReference type="Proteomes" id="UP000319613">
    <property type="component" value="Unassembled WGS sequence"/>
</dbReference>
<dbReference type="GO" id="GO:0004126">
    <property type="term" value="F:cytidine deaminase activity"/>
    <property type="evidence" value="ECO:0007669"/>
    <property type="project" value="UniProtKB-UniRule"/>
</dbReference>
<reference evidence="17 18" key="1">
    <citation type="submission" date="2017-07" db="EMBL/GenBank/DDBJ databases">
        <title>Mechanisms for carbon and nitrogen cycling indicate functional differentiation within the Candidate Phyla Radiation.</title>
        <authorList>
            <person name="Danczak R.E."/>
            <person name="Johnston M.D."/>
            <person name="Kenah C."/>
            <person name="Slattery M."/>
            <person name="Wrighton K.C."/>
            <person name="Wilkins M.J."/>
        </authorList>
    </citation>
    <scope>NUCLEOTIDE SEQUENCE [LARGE SCALE GENOMIC DNA]</scope>
    <source>
        <strain evidence="17">Gr01-1014_77</strain>
    </source>
</reference>
<accession>A0A554JC82</accession>
<dbReference type="GO" id="GO:0055086">
    <property type="term" value="P:nucleobase-containing small molecule metabolic process"/>
    <property type="evidence" value="ECO:0007669"/>
    <property type="project" value="UniProtKB-ARBA"/>
</dbReference>
<dbReference type="InterPro" id="IPR016192">
    <property type="entry name" value="APOBEC/CMP_deaminase_Zn-bd"/>
</dbReference>
<comment type="similarity">
    <text evidence="3 15">Belongs to the cytidine and deoxycytidylate deaminase family.</text>
</comment>
<feature type="binding site" evidence="14">
    <location>
        <position position="84"/>
    </location>
    <ligand>
        <name>Zn(2+)</name>
        <dbReference type="ChEBI" id="CHEBI:29105"/>
        <note>catalytic</note>
    </ligand>
</feature>
<proteinExistence type="inferred from homology"/>